<feature type="transmembrane region" description="Helical" evidence="5">
    <location>
        <begin position="232"/>
        <end position="249"/>
    </location>
</feature>
<evidence type="ECO:0000256" key="5">
    <source>
        <dbReference type="SAM" id="Phobius"/>
    </source>
</evidence>
<feature type="domain" description="O-antigen ligase-related" evidence="6">
    <location>
        <begin position="242"/>
        <end position="391"/>
    </location>
</feature>
<dbReference type="OrthoDB" id="7056675at2"/>
<dbReference type="InterPro" id="IPR007016">
    <property type="entry name" value="O-antigen_ligase-rel_domated"/>
</dbReference>
<keyword evidence="3 5" id="KW-1133">Transmembrane helix</keyword>
<dbReference type="GO" id="GO:0016020">
    <property type="term" value="C:membrane"/>
    <property type="evidence" value="ECO:0007669"/>
    <property type="project" value="UniProtKB-SubCell"/>
</dbReference>
<reference evidence="7 8" key="1">
    <citation type="submission" date="2016-10" db="EMBL/GenBank/DDBJ databases">
        <authorList>
            <person name="de Groot N.N."/>
        </authorList>
    </citation>
    <scope>NUCLEOTIDE SEQUENCE [LARGE SCALE GENOMIC DNA]</scope>
    <source>
        <strain evidence="7 8">ATCC 43154</strain>
    </source>
</reference>
<dbReference type="Pfam" id="PF04932">
    <property type="entry name" value="Wzy_C"/>
    <property type="match status" value="1"/>
</dbReference>
<evidence type="ECO:0000256" key="2">
    <source>
        <dbReference type="ARBA" id="ARBA00022692"/>
    </source>
</evidence>
<feature type="transmembrane region" description="Helical" evidence="5">
    <location>
        <begin position="203"/>
        <end position="225"/>
    </location>
</feature>
<feature type="transmembrane region" description="Helical" evidence="5">
    <location>
        <begin position="6"/>
        <end position="28"/>
    </location>
</feature>
<dbReference type="PANTHER" id="PTHR37422">
    <property type="entry name" value="TEICHURONIC ACID BIOSYNTHESIS PROTEIN TUAE"/>
    <property type="match status" value="1"/>
</dbReference>
<feature type="transmembrane region" description="Helical" evidence="5">
    <location>
        <begin position="73"/>
        <end position="90"/>
    </location>
</feature>
<dbReference type="Proteomes" id="UP000199470">
    <property type="component" value="Unassembled WGS sequence"/>
</dbReference>
<protein>
    <submittedName>
        <fullName evidence="7">O-antigen ligase</fullName>
    </submittedName>
</protein>
<feature type="transmembrane region" description="Helical" evidence="5">
    <location>
        <begin position="111"/>
        <end position="130"/>
    </location>
</feature>
<evidence type="ECO:0000259" key="6">
    <source>
        <dbReference type="Pfam" id="PF04932"/>
    </source>
</evidence>
<dbReference type="InterPro" id="IPR051533">
    <property type="entry name" value="WaaL-like"/>
</dbReference>
<sequence length="478" mass="52075">MELIIYGVVVLVIAFSLVFAIAVLLHLGHKHRDGLLPYIFYPVLFSIGIATLLSHRNLFMFDELLAGPPPTKHAVVAWSSRIATLLLLLIPLERLGQFALAGRQRASLPTLLMVGFCAYYTGNIVTAALWSAHPSLLKDYFMFAAAGAAALLTSRAEGEAAVRSFRNGVFVFVLAGLAAGAIRPELVMSHNYVGILPGVHIRLAGLNTHANSLGPLAAAFLFCLWHSPYRRRWMTILAWCVGGVALLLTQSKSSYIAFLLGSCSLFYFQAGVSVSKRLLDFRRPHIPVVVIICALGGLTVICVAFMFGGMGDRIARFFDSSAGAELVSLTGRDQIWRIAIQEWYRNPVFGYGLTIFDDAYRLQIRIPYAYHAHNQLYQSLASAGAVGAAGLFLYAAAMLAFTLKTLRASHGLSGALFLLMLSRSFSEVPLALIGFGTEQLMQLLLLIVLAAFWKQRAEALQQSPQIAPAQARALAEVA</sequence>
<feature type="transmembrane region" description="Helical" evidence="5">
    <location>
        <begin position="286"/>
        <end position="307"/>
    </location>
</feature>
<evidence type="ECO:0000256" key="4">
    <source>
        <dbReference type="ARBA" id="ARBA00023136"/>
    </source>
</evidence>
<name>A0A1I4KZV1_9BURK</name>
<evidence type="ECO:0000313" key="7">
    <source>
        <dbReference type="EMBL" id="SFL84305.1"/>
    </source>
</evidence>
<dbReference type="AlphaFoldDB" id="A0A1I4KZV1"/>
<dbReference type="STRING" id="758825.SAMN02982985_01745"/>
<dbReference type="RefSeq" id="WP_093386389.1">
    <property type="nucleotide sequence ID" value="NZ_FOTW01000008.1"/>
</dbReference>
<feature type="transmembrane region" description="Helical" evidence="5">
    <location>
        <begin position="431"/>
        <end position="453"/>
    </location>
</feature>
<keyword evidence="8" id="KW-1185">Reference proteome</keyword>
<keyword evidence="4 5" id="KW-0472">Membrane</keyword>
<feature type="transmembrane region" description="Helical" evidence="5">
    <location>
        <begin position="136"/>
        <end position="153"/>
    </location>
</feature>
<gene>
    <name evidence="7" type="ORF">SAMN02982985_01745</name>
</gene>
<organism evidence="7 8">
    <name type="scientific">Rugamonas rubra</name>
    <dbReference type="NCBI Taxonomy" id="758825"/>
    <lineage>
        <taxon>Bacteria</taxon>
        <taxon>Pseudomonadati</taxon>
        <taxon>Pseudomonadota</taxon>
        <taxon>Betaproteobacteria</taxon>
        <taxon>Burkholderiales</taxon>
        <taxon>Oxalobacteraceae</taxon>
        <taxon>Telluria group</taxon>
        <taxon>Rugamonas</taxon>
    </lineage>
</organism>
<evidence type="ECO:0000313" key="8">
    <source>
        <dbReference type="Proteomes" id="UP000199470"/>
    </source>
</evidence>
<comment type="subcellular location">
    <subcellularLocation>
        <location evidence="1">Membrane</location>
        <topology evidence="1">Multi-pass membrane protein</topology>
    </subcellularLocation>
</comment>
<keyword evidence="7" id="KW-0436">Ligase</keyword>
<evidence type="ECO:0000256" key="1">
    <source>
        <dbReference type="ARBA" id="ARBA00004141"/>
    </source>
</evidence>
<proteinExistence type="predicted"/>
<dbReference type="PANTHER" id="PTHR37422:SF13">
    <property type="entry name" value="LIPOPOLYSACCHARIDE BIOSYNTHESIS PROTEIN PA4999-RELATED"/>
    <property type="match status" value="1"/>
</dbReference>
<accession>A0A1I4KZV1</accession>
<feature type="transmembrane region" description="Helical" evidence="5">
    <location>
        <begin position="380"/>
        <end position="401"/>
    </location>
</feature>
<feature type="transmembrane region" description="Helical" evidence="5">
    <location>
        <begin position="165"/>
        <end position="183"/>
    </location>
</feature>
<keyword evidence="2 5" id="KW-0812">Transmembrane</keyword>
<evidence type="ECO:0000256" key="3">
    <source>
        <dbReference type="ARBA" id="ARBA00022989"/>
    </source>
</evidence>
<feature type="transmembrane region" description="Helical" evidence="5">
    <location>
        <begin position="35"/>
        <end position="53"/>
    </location>
</feature>
<dbReference type="EMBL" id="FOTW01000008">
    <property type="protein sequence ID" value="SFL84305.1"/>
    <property type="molecule type" value="Genomic_DNA"/>
</dbReference>
<dbReference type="GO" id="GO:0016874">
    <property type="term" value="F:ligase activity"/>
    <property type="evidence" value="ECO:0007669"/>
    <property type="project" value="UniProtKB-KW"/>
</dbReference>